<dbReference type="PIRSF" id="PIRSF038471">
    <property type="entry name" value="MreC"/>
    <property type="match status" value="1"/>
</dbReference>
<accession>A0ABW9QTL2</accession>
<evidence type="ECO:0000256" key="3">
    <source>
        <dbReference type="ARBA" id="ARBA00022960"/>
    </source>
</evidence>
<name>A0ABW9QTL2_9ACTN</name>
<dbReference type="InterPro" id="IPR055342">
    <property type="entry name" value="MreC_beta-barrel_core"/>
</dbReference>
<keyword evidence="3" id="KW-0133">Cell shape</keyword>
<feature type="domain" description="Rod shape-determining protein MreC beta-barrel core" evidence="5">
    <location>
        <begin position="125"/>
        <end position="230"/>
    </location>
</feature>
<evidence type="ECO:0000256" key="2">
    <source>
        <dbReference type="ARBA" id="ARBA00013855"/>
    </source>
</evidence>
<evidence type="ECO:0000256" key="1">
    <source>
        <dbReference type="ARBA" id="ARBA00009369"/>
    </source>
</evidence>
<evidence type="ECO:0000256" key="4">
    <source>
        <dbReference type="ARBA" id="ARBA00032089"/>
    </source>
</evidence>
<keyword evidence="7" id="KW-1185">Reference proteome</keyword>
<feature type="non-terminal residue" evidence="6">
    <location>
        <position position="233"/>
    </location>
</feature>
<dbReference type="PANTHER" id="PTHR34138:SF1">
    <property type="entry name" value="CELL SHAPE-DETERMINING PROTEIN MREC"/>
    <property type="match status" value="1"/>
</dbReference>
<reference evidence="6 7" key="1">
    <citation type="submission" date="2019-11" db="EMBL/GenBank/DDBJ databases">
        <title>Acidiferrimicrobium australis gen. nov., sp. nov., an acidophilic and obligately heterotrophic, member of the Actinobacteria that catalyses dissimilatory oxido- reduction of iron isolated from metal-rich acidic water in Chile.</title>
        <authorList>
            <person name="Gonzalez D."/>
            <person name="Huber K."/>
            <person name="Hedrich S."/>
            <person name="Rojas-Villalobos C."/>
            <person name="Quatrini R."/>
            <person name="Dinamarca M.A."/>
            <person name="Schwarz A."/>
            <person name="Canales C."/>
            <person name="Nancucheo I."/>
        </authorList>
    </citation>
    <scope>NUCLEOTIDE SEQUENCE [LARGE SCALE GENOMIC DNA]</scope>
    <source>
        <strain evidence="6 7">USS-CCA1</strain>
    </source>
</reference>
<comment type="similarity">
    <text evidence="1">Belongs to the MreC family.</text>
</comment>
<proteinExistence type="inferred from homology"/>
<dbReference type="PANTHER" id="PTHR34138">
    <property type="entry name" value="CELL SHAPE-DETERMINING PROTEIN MREC"/>
    <property type="match status" value="1"/>
</dbReference>
<gene>
    <name evidence="6" type="ORF">GHK86_10735</name>
</gene>
<dbReference type="Proteomes" id="UP000437736">
    <property type="component" value="Unassembled WGS sequence"/>
</dbReference>
<dbReference type="Gene3D" id="2.40.10.340">
    <property type="entry name" value="Rod shape-determining protein MreC, domain 1"/>
    <property type="match status" value="1"/>
</dbReference>
<organism evidence="6 7">
    <name type="scientific">Acidiferrimicrobium australe</name>
    <dbReference type="NCBI Taxonomy" id="2664430"/>
    <lineage>
        <taxon>Bacteria</taxon>
        <taxon>Bacillati</taxon>
        <taxon>Actinomycetota</taxon>
        <taxon>Acidimicrobiia</taxon>
        <taxon>Acidimicrobiales</taxon>
        <taxon>Acidimicrobiaceae</taxon>
        <taxon>Acidiferrimicrobium</taxon>
    </lineage>
</organism>
<sequence length="233" mass="23855">MAVVRRPTRLRFLVAFLVLVSLTLITLDASGHGKSALQGARNAFNTVLTPVQSGIHAALRPVGNFLTGAADYGQLQAENRRLRSELAQVRASQVAAGFAQQQADQVLALHHLPFAAGIRDVTAQVINVSGSNFSSTITVNRGRDSGVVYGQPVVAAGGLAGTVSAVTAHTATIKLLTDPSFVVGVHLPGGNTGQAAGRGGSSSLQVTVLPASAPAPKIHKGQVLVTSGLSMEG</sequence>
<evidence type="ECO:0000259" key="5">
    <source>
        <dbReference type="Pfam" id="PF04085"/>
    </source>
</evidence>
<evidence type="ECO:0000313" key="7">
    <source>
        <dbReference type="Proteomes" id="UP000437736"/>
    </source>
</evidence>
<dbReference type="EMBL" id="WJHE01000513">
    <property type="protein sequence ID" value="MST33194.1"/>
    <property type="molecule type" value="Genomic_DNA"/>
</dbReference>
<dbReference type="InterPro" id="IPR007221">
    <property type="entry name" value="MreC"/>
</dbReference>
<evidence type="ECO:0000313" key="6">
    <source>
        <dbReference type="EMBL" id="MST33194.1"/>
    </source>
</evidence>
<comment type="caution">
    <text evidence="6">The sequence shown here is derived from an EMBL/GenBank/DDBJ whole genome shotgun (WGS) entry which is preliminary data.</text>
</comment>
<dbReference type="InterPro" id="IPR042177">
    <property type="entry name" value="Cell/Rod_1"/>
</dbReference>
<dbReference type="Pfam" id="PF04085">
    <property type="entry name" value="MreC"/>
    <property type="match status" value="1"/>
</dbReference>
<dbReference type="Gene3D" id="2.40.10.350">
    <property type="entry name" value="Rod shape-determining protein MreC, domain 2"/>
    <property type="match status" value="1"/>
</dbReference>
<protein>
    <recommendedName>
        <fullName evidence="2">Cell shape-determining protein MreC</fullName>
    </recommendedName>
    <alternativeName>
        <fullName evidence="4">Cell shape protein MreC</fullName>
    </alternativeName>
</protein>
<dbReference type="InterPro" id="IPR042175">
    <property type="entry name" value="Cell/Rod_MreC_2"/>
</dbReference>